<comment type="subcellular location">
    <subcellularLocation>
        <location evidence="1">Cell membrane</location>
        <topology evidence="1">Multi-pass membrane protein</topology>
    </subcellularLocation>
</comment>
<feature type="transmembrane region" description="Helical" evidence="7">
    <location>
        <begin position="310"/>
        <end position="333"/>
    </location>
</feature>
<keyword evidence="3" id="KW-1003">Cell membrane</keyword>
<evidence type="ECO:0000256" key="2">
    <source>
        <dbReference type="ARBA" id="ARBA00008929"/>
    </source>
</evidence>
<dbReference type="EMBL" id="CP064787">
    <property type="protein sequence ID" value="QSG07394.1"/>
    <property type="molecule type" value="Genomic_DNA"/>
</dbReference>
<dbReference type="Gene3D" id="1.20.1630.10">
    <property type="entry name" value="Formate dehydrogenase/DMSO reductase domain"/>
    <property type="match status" value="1"/>
</dbReference>
<dbReference type="InterPro" id="IPR005614">
    <property type="entry name" value="NrfD-like"/>
</dbReference>
<feature type="transmembrane region" description="Helical" evidence="7">
    <location>
        <begin position="12"/>
        <end position="36"/>
    </location>
</feature>
<reference evidence="8" key="1">
    <citation type="submission" date="2020-11" db="EMBL/GenBank/DDBJ databases">
        <title>Carbohydrate-dependent, anaerobic sulfur respiration: A novel catabolism in halophilic archaea.</title>
        <authorList>
            <person name="Sorokin D.Y."/>
            <person name="Messina E."/>
            <person name="Smedile F."/>
            <person name="La Cono V."/>
            <person name="Hallsworth J.E."/>
            <person name="Yakimov M.M."/>
        </authorList>
    </citation>
    <scope>NUCLEOTIDE SEQUENCE</scope>
    <source>
        <strain evidence="8">HSR12-1</strain>
    </source>
</reference>
<evidence type="ECO:0000256" key="7">
    <source>
        <dbReference type="SAM" id="Phobius"/>
    </source>
</evidence>
<evidence type="ECO:0000313" key="8">
    <source>
        <dbReference type="EMBL" id="QSG07394.1"/>
    </source>
</evidence>
<dbReference type="GO" id="GO:0005886">
    <property type="term" value="C:plasma membrane"/>
    <property type="evidence" value="ECO:0007669"/>
    <property type="project" value="UniProtKB-SubCell"/>
</dbReference>
<evidence type="ECO:0000256" key="4">
    <source>
        <dbReference type="ARBA" id="ARBA00022692"/>
    </source>
</evidence>
<protein>
    <submittedName>
        <fullName evidence="8">Formate-dependent nitrite reductase, membrane component</fullName>
    </submittedName>
</protein>
<dbReference type="GeneID" id="68856616"/>
<feature type="transmembrane region" description="Helical" evidence="7">
    <location>
        <begin position="189"/>
        <end position="212"/>
    </location>
</feature>
<comment type="similarity">
    <text evidence="2">Belongs to the NrfD family.</text>
</comment>
<organism evidence="8 9">
    <name type="scientific">Halapricum desulfuricans</name>
    <dbReference type="NCBI Taxonomy" id="2841257"/>
    <lineage>
        <taxon>Archaea</taxon>
        <taxon>Methanobacteriati</taxon>
        <taxon>Methanobacteriota</taxon>
        <taxon>Stenosarchaea group</taxon>
        <taxon>Halobacteria</taxon>
        <taxon>Halobacteriales</taxon>
        <taxon>Haloarculaceae</taxon>
        <taxon>Halapricum</taxon>
    </lineage>
</organism>
<dbReference type="AlphaFoldDB" id="A0A897N437"/>
<dbReference type="Pfam" id="PF03916">
    <property type="entry name" value="NrfD"/>
    <property type="match status" value="1"/>
</dbReference>
<dbReference type="InterPro" id="IPR052049">
    <property type="entry name" value="Electron_transfer_protein"/>
</dbReference>
<accession>A0A897N437</accession>
<evidence type="ECO:0000256" key="6">
    <source>
        <dbReference type="ARBA" id="ARBA00023136"/>
    </source>
</evidence>
<gene>
    <name evidence="8" type="primary">nrfD3</name>
    <name evidence="8" type="ORF">HSR121_3085</name>
</gene>
<keyword evidence="4 7" id="KW-0812">Transmembrane</keyword>
<dbReference type="PANTHER" id="PTHR34856">
    <property type="entry name" value="PROTEIN NRFD"/>
    <property type="match status" value="1"/>
</dbReference>
<evidence type="ECO:0000256" key="5">
    <source>
        <dbReference type="ARBA" id="ARBA00022989"/>
    </source>
</evidence>
<evidence type="ECO:0000313" key="9">
    <source>
        <dbReference type="Proteomes" id="UP000663525"/>
    </source>
</evidence>
<feature type="transmembrane region" description="Helical" evidence="7">
    <location>
        <begin position="98"/>
        <end position="119"/>
    </location>
</feature>
<name>A0A897N437_9EURY</name>
<keyword evidence="5 7" id="KW-1133">Transmembrane helix</keyword>
<dbReference type="Proteomes" id="UP000663525">
    <property type="component" value="Chromosome"/>
</dbReference>
<feature type="transmembrane region" description="Helical" evidence="7">
    <location>
        <begin position="224"/>
        <end position="246"/>
    </location>
</feature>
<feature type="transmembrane region" description="Helical" evidence="7">
    <location>
        <begin position="156"/>
        <end position="177"/>
    </location>
</feature>
<sequence>MTAVSPLLPSQFWSLSIGVYLFLGGLAGGAYVTGAVADFLSVRDPSRREGYLATARWGMVLGVLALAIGGPILLFHLGEPQHVLLFWLFTNFDSWMTIGIWVIVLFMVLSILQALWLGFGADRGFSIPGDVLSGVTELIDTIADVTRPSEGVRRGLNAFGALVGVLLIVYTALLLSASSQVVPMWDATWLPPLFLASGLSMGIAAAVGATTLTKGVTDTGVTMFSVADDVIIVAEMVVIYLLLATLVNGGPTAVETQTYLLTEGNLIFWGGVVAAGLLLPLAISGGLLALEWRYDLHENPRLERLATAGYATKFGFVIFGGLMLRLTIIYAALNVPLFGV</sequence>
<feature type="transmembrane region" description="Helical" evidence="7">
    <location>
        <begin position="266"/>
        <end position="290"/>
    </location>
</feature>
<dbReference type="PANTHER" id="PTHR34856:SF2">
    <property type="entry name" value="PROTEIN NRFD"/>
    <property type="match status" value="1"/>
</dbReference>
<keyword evidence="6 7" id="KW-0472">Membrane</keyword>
<feature type="transmembrane region" description="Helical" evidence="7">
    <location>
        <begin position="57"/>
        <end position="78"/>
    </location>
</feature>
<evidence type="ECO:0000256" key="1">
    <source>
        <dbReference type="ARBA" id="ARBA00004651"/>
    </source>
</evidence>
<evidence type="ECO:0000256" key="3">
    <source>
        <dbReference type="ARBA" id="ARBA00022475"/>
    </source>
</evidence>
<dbReference type="RefSeq" id="WP_229113826.1">
    <property type="nucleotide sequence ID" value="NZ_CP064787.1"/>
</dbReference>
<proteinExistence type="inferred from homology"/>